<dbReference type="GO" id="GO:0005737">
    <property type="term" value="C:cytoplasm"/>
    <property type="evidence" value="ECO:0007669"/>
    <property type="project" value="TreeGrafter"/>
</dbReference>
<dbReference type="AlphaFoldDB" id="A0A0D2MFY3"/>
<dbReference type="SUPFAM" id="SSF55811">
    <property type="entry name" value="Nudix"/>
    <property type="match status" value="1"/>
</dbReference>
<evidence type="ECO:0000256" key="4">
    <source>
        <dbReference type="ARBA" id="ARBA00012057"/>
    </source>
</evidence>
<keyword evidence="5" id="KW-0414">Isoprene biosynthesis</keyword>
<evidence type="ECO:0000256" key="6">
    <source>
        <dbReference type="ARBA" id="ARBA00023235"/>
    </source>
</evidence>
<dbReference type="EMBL" id="KK101137">
    <property type="protein sequence ID" value="KIZ02035.1"/>
    <property type="molecule type" value="Genomic_DNA"/>
</dbReference>
<accession>A0A0D2MFY3</accession>
<dbReference type="STRING" id="145388.A0A0D2MFY3"/>
<feature type="domain" description="Nudix hydrolase" evidence="7">
    <location>
        <begin position="35"/>
        <end position="198"/>
    </location>
</feature>
<gene>
    <name evidence="8" type="ORF">MNEG_5921</name>
</gene>
<dbReference type="InterPro" id="IPR000086">
    <property type="entry name" value="NUDIX_hydrolase_dom"/>
</dbReference>
<dbReference type="GO" id="GO:0050992">
    <property type="term" value="P:dimethylallyl diphosphate biosynthetic process"/>
    <property type="evidence" value="ECO:0007669"/>
    <property type="project" value="UniProtKB-UniPathway"/>
</dbReference>
<dbReference type="InterPro" id="IPR011876">
    <property type="entry name" value="IsopentenylPP_isomerase_typ1"/>
</dbReference>
<dbReference type="Gene3D" id="3.90.79.10">
    <property type="entry name" value="Nucleoside Triphosphate Pyrophosphohydrolase"/>
    <property type="match status" value="1"/>
</dbReference>
<proteinExistence type="inferred from homology"/>
<evidence type="ECO:0000259" key="7">
    <source>
        <dbReference type="PROSITE" id="PS51462"/>
    </source>
</evidence>
<dbReference type="RefSeq" id="XP_013901054.1">
    <property type="nucleotide sequence ID" value="XM_014045600.1"/>
</dbReference>
<evidence type="ECO:0000313" key="9">
    <source>
        <dbReference type="Proteomes" id="UP000054498"/>
    </source>
</evidence>
<comment type="similarity">
    <text evidence="3">Belongs to the IPP isomerase type 1 family.</text>
</comment>
<dbReference type="PANTHER" id="PTHR10885:SF0">
    <property type="entry name" value="ISOPENTENYL-DIPHOSPHATE DELTA-ISOMERASE"/>
    <property type="match status" value="1"/>
</dbReference>
<dbReference type="KEGG" id="mng:MNEG_5921"/>
<dbReference type="EC" id="5.3.3.2" evidence="4"/>
<protein>
    <recommendedName>
        <fullName evidence="4">isopentenyl-diphosphate Delta-isomerase</fullName>
        <ecNumber evidence="4">5.3.3.2</ecNumber>
    </recommendedName>
</protein>
<dbReference type="NCBIfam" id="TIGR02150">
    <property type="entry name" value="IPP_isom_1"/>
    <property type="match status" value="1"/>
</dbReference>
<dbReference type="InterPro" id="IPR015797">
    <property type="entry name" value="NUDIX_hydrolase-like_dom_sf"/>
</dbReference>
<evidence type="ECO:0000256" key="2">
    <source>
        <dbReference type="ARBA" id="ARBA00004826"/>
    </source>
</evidence>
<dbReference type="GO" id="GO:0009240">
    <property type="term" value="P:isopentenyl diphosphate biosynthetic process"/>
    <property type="evidence" value="ECO:0007669"/>
    <property type="project" value="TreeGrafter"/>
</dbReference>
<dbReference type="PIRSF" id="PIRSF018427">
    <property type="entry name" value="Isopntndiph_ism"/>
    <property type="match status" value="1"/>
</dbReference>
<dbReference type="Pfam" id="PF00293">
    <property type="entry name" value="NUDIX"/>
    <property type="match status" value="1"/>
</dbReference>
<keyword evidence="9" id="KW-1185">Reference proteome</keyword>
<dbReference type="GO" id="GO:0004452">
    <property type="term" value="F:isopentenyl-diphosphate delta-isomerase activity"/>
    <property type="evidence" value="ECO:0007669"/>
    <property type="project" value="UniProtKB-EC"/>
</dbReference>
<evidence type="ECO:0000313" key="8">
    <source>
        <dbReference type="EMBL" id="KIZ02035.1"/>
    </source>
</evidence>
<comment type="pathway">
    <text evidence="2">Isoprenoid biosynthesis; dimethylallyl diphosphate biosynthesis; dimethylallyl diphosphate from isopentenyl diphosphate: step 1/1.</text>
</comment>
<keyword evidence="6 8" id="KW-0413">Isomerase</keyword>
<dbReference type="CDD" id="cd02885">
    <property type="entry name" value="NUDIX_IPP_Isomerase"/>
    <property type="match status" value="1"/>
</dbReference>
<evidence type="ECO:0000256" key="3">
    <source>
        <dbReference type="ARBA" id="ARBA00007579"/>
    </source>
</evidence>
<comment type="function">
    <text evidence="1">Catalyzes the 1,3-allylic rearrangement of the homoallylic substrate isopentenyl (IPP) to its highly electrophilic allylic isomer, dimethylallyl diphosphate (DMAPP).</text>
</comment>
<dbReference type="GeneID" id="25738798"/>
<dbReference type="PROSITE" id="PS51462">
    <property type="entry name" value="NUDIX"/>
    <property type="match status" value="1"/>
</dbReference>
<dbReference type="PANTHER" id="PTHR10885">
    <property type="entry name" value="ISOPENTENYL-DIPHOSPHATE DELTA-ISOMERASE"/>
    <property type="match status" value="1"/>
</dbReference>
<evidence type="ECO:0000256" key="1">
    <source>
        <dbReference type="ARBA" id="ARBA00003951"/>
    </source>
</evidence>
<evidence type="ECO:0000256" key="5">
    <source>
        <dbReference type="ARBA" id="ARBA00023229"/>
    </source>
</evidence>
<name>A0A0D2MFY3_9CHLO</name>
<dbReference type="Proteomes" id="UP000054498">
    <property type="component" value="Unassembled WGS sequence"/>
</dbReference>
<reference evidence="8 9" key="1">
    <citation type="journal article" date="2013" name="BMC Genomics">
        <title>Reconstruction of the lipid metabolism for the microalga Monoraphidium neglectum from its genome sequence reveals characteristics suitable for biofuel production.</title>
        <authorList>
            <person name="Bogen C."/>
            <person name="Al-Dilaimi A."/>
            <person name="Albersmeier A."/>
            <person name="Wichmann J."/>
            <person name="Grundmann M."/>
            <person name="Rupp O."/>
            <person name="Lauersen K.J."/>
            <person name="Blifernez-Klassen O."/>
            <person name="Kalinowski J."/>
            <person name="Goesmann A."/>
            <person name="Mussgnug J.H."/>
            <person name="Kruse O."/>
        </authorList>
    </citation>
    <scope>NUCLEOTIDE SEQUENCE [LARGE SCALE GENOMIC DNA]</scope>
    <source>
        <strain evidence="8 9">SAG 48.87</strain>
    </source>
</reference>
<sequence length="232" mass="25670">MARDNCIVVDGRDVIVGSANKYDCHRFVPGQPQGRLHRAFSVFLFDSSNRLLLQQRAADKITFPSVWTNTCCSHQLVGQAPEEVDSDEDIAAGRAPGAEAAARRKLRHELGIDPVQVPPLRFLTRLHYCAADSDTHGPASPWGEHEVDYILLGRVPHGAELALAPNPEEVGAVRYVTRQELAAMMDPGSGLRWSPWFRIIAAHFLPAWWDDLDAVLADGKHADAARVHRIDC</sequence>
<organism evidence="8 9">
    <name type="scientific">Monoraphidium neglectum</name>
    <dbReference type="NCBI Taxonomy" id="145388"/>
    <lineage>
        <taxon>Eukaryota</taxon>
        <taxon>Viridiplantae</taxon>
        <taxon>Chlorophyta</taxon>
        <taxon>core chlorophytes</taxon>
        <taxon>Chlorophyceae</taxon>
        <taxon>CS clade</taxon>
        <taxon>Sphaeropleales</taxon>
        <taxon>Selenastraceae</taxon>
        <taxon>Monoraphidium</taxon>
    </lineage>
</organism>
<dbReference type="OrthoDB" id="510307at2759"/>
<dbReference type="UniPathway" id="UPA00059">
    <property type="reaction ID" value="UER00104"/>
</dbReference>